<dbReference type="GO" id="GO:0006310">
    <property type="term" value="P:DNA recombination"/>
    <property type="evidence" value="ECO:0007669"/>
    <property type="project" value="UniProtKB-KW"/>
</dbReference>
<accession>A0A6L6LG27</accession>
<evidence type="ECO:0000313" key="4">
    <source>
        <dbReference type="EMBL" id="MTR63725.1"/>
    </source>
</evidence>
<dbReference type="InterPro" id="IPR002104">
    <property type="entry name" value="Integrase_catalytic"/>
</dbReference>
<evidence type="ECO:0000256" key="1">
    <source>
        <dbReference type="ARBA" id="ARBA00023125"/>
    </source>
</evidence>
<dbReference type="AlphaFoldDB" id="A0A6L6LG27"/>
<gene>
    <name evidence="4" type="ORF">GMC80_10455</name>
</gene>
<name>A0A6L6LG27_STRPA</name>
<evidence type="ECO:0000259" key="3">
    <source>
        <dbReference type="Pfam" id="PF00589"/>
    </source>
</evidence>
<dbReference type="EMBL" id="WMZA01000006">
    <property type="protein sequence ID" value="MTR63725.1"/>
    <property type="molecule type" value="Genomic_DNA"/>
</dbReference>
<dbReference type="InterPro" id="IPR010998">
    <property type="entry name" value="Integrase_recombinase_N"/>
</dbReference>
<organism evidence="4 5">
    <name type="scientific">Streptococcus parasanguinis</name>
    <dbReference type="NCBI Taxonomy" id="1318"/>
    <lineage>
        <taxon>Bacteria</taxon>
        <taxon>Bacillati</taxon>
        <taxon>Bacillota</taxon>
        <taxon>Bacilli</taxon>
        <taxon>Lactobacillales</taxon>
        <taxon>Streptococcaceae</taxon>
        <taxon>Streptococcus</taxon>
    </lineage>
</organism>
<dbReference type="SUPFAM" id="SSF56349">
    <property type="entry name" value="DNA breaking-rejoining enzymes"/>
    <property type="match status" value="1"/>
</dbReference>
<keyword evidence="2" id="KW-0233">DNA recombination</keyword>
<dbReference type="Gene3D" id="1.10.443.10">
    <property type="entry name" value="Intergrase catalytic core"/>
    <property type="match status" value="1"/>
</dbReference>
<dbReference type="Gene3D" id="1.10.150.130">
    <property type="match status" value="1"/>
</dbReference>
<dbReference type="InterPro" id="IPR011010">
    <property type="entry name" value="DNA_brk_join_enz"/>
</dbReference>
<protein>
    <submittedName>
        <fullName evidence="4">Tyrosine-type recombinase/integrase</fullName>
    </submittedName>
</protein>
<proteinExistence type="predicted"/>
<dbReference type="Pfam" id="PF00589">
    <property type="entry name" value="Phage_integrase"/>
    <property type="match status" value="1"/>
</dbReference>
<dbReference type="Proteomes" id="UP000462658">
    <property type="component" value="Unassembled WGS sequence"/>
</dbReference>
<evidence type="ECO:0000256" key="2">
    <source>
        <dbReference type="ARBA" id="ARBA00023172"/>
    </source>
</evidence>
<dbReference type="GO" id="GO:0003677">
    <property type="term" value="F:DNA binding"/>
    <property type="evidence" value="ECO:0007669"/>
    <property type="project" value="UniProtKB-KW"/>
</dbReference>
<sequence>MHSIQSCTCPTLGGRPLRFEQPVLRGTISYKLNLKGVNMTSNETKKKEGRWALKRRLKREREQAGQSYRRTARLRLQEMFKAGFGNKRSSDKTDADTQNKIYSKNTFETYKRQFSYFADWLAEAHKEAYTLSDARQYVDEYLLHLIELGRSAYSITTAKAALAKVFQTEATQFIETPPRERANIKRSRGVAVRDSNISNKTETKLALFSSAVGLRRKEMMSIESKDLFFDNGKAYLNVTKGTKGGKPRIVEICGISEGETKMIVEWIQSREGKLFPKLNTNYDNHHYRAVYAQRLYDRYKREERDIPPKERYIMRKERAGEVYDKSAMKVVSENLGHNRISVIAQSYLYN</sequence>
<keyword evidence="1" id="KW-0238">DNA-binding</keyword>
<comment type="caution">
    <text evidence="4">The sequence shown here is derived from an EMBL/GenBank/DDBJ whole genome shotgun (WGS) entry which is preliminary data.</text>
</comment>
<dbReference type="InterPro" id="IPR013762">
    <property type="entry name" value="Integrase-like_cat_sf"/>
</dbReference>
<evidence type="ECO:0000313" key="5">
    <source>
        <dbReference type="Proteomes" id="UP000462658"/>
    </source>
</evidence>
<dbReference type="GO" id="GO:0015074">
    <property type="term" value="P:DNA integration"/>
    <property type="evidence" value="ECO:0007669"/>
    <property type="project" value="InterPro"/>
</dbReference>
<reference evidence="4 5" key="1">
    <citation type="journal article" date="2019" name="Nat. Med.">
        <title>A library of human gut bacterial isolates paired with longitudinal multiomics data enables mechanistic microbiome research.</title>
        <authorList>
            <person name="Poyet M."/>
            <person name="Groussin M."/>
            <person name="Gibbons S.M."/>
            <person name="Avila-Pacheco J."/>
            <person name="Jiang X."/>
            <person name="Kearney S.M."/>
            <person name="Perrotta A.R."/>
            <person name="Berdy B."/>
            <person name="Zhao S."/>
            <person name="Lieberman T.D."/>
            <person name="Swanson P.K."/>
            <person name="Smith M."/>
            <person name="Roesemann S."/>
            <person name="Alexander J.E."/>
            <person name="Rich S.A."/>
            <person name="Livny J."/>
            <person name="Vlamakis H."/>
            <person name="Clish C."/>
            <person name="Bullock K."/>
            <person name="Deik A."/>
            <person name="Scott J."/>
            <person name="Pierce K.A."/>
            <person name="Xavier R.J."/>
            <person name="Alm E.J."/>
        </authorList>
    </citation>
    <scope>NUCLEOTIDE SEQUENCE [LARGE SCALE GENOMIC DNA]</scope>
    <source>
        <strain evidence="4 5">BIOML-A10</strain>
    </source>
</reference>
<feature type="domain" description="Tyr recombinase" evidence="3">
    <location>
        <begin position="206"/>
        <end position="348"/>
    </location>
</feature>